<feature type="transmembrane region" description="Helical" evidence="1">
    <location>
        <begin position="5"/>
        <end position="25"/>
    </location>
</feature>
<gene>
    <name evidence="2" type="ORF">E6C64_17860</name>
</gene>
<evidence type="ECO:0000256" key="1">
    <source>
        <dbReference type="SAM" id="Phobius"/>
    </source>
</evidence>
<reference evidence="2 3" key="1">
    <citation type="submission" date="2019-04" db="EMBL/GenBank/DDBJ databases">
        <authorList>
            <person name="Jiang L."/>
        </authorList>
    </citation>
    <scope>NUCLEOTIDE SEQUENCE [LARGE SCALE GENOMIC DNA]</scope>
    <source>
        <strain evidence="2 3">YIM 131853</strain>
    </source>
</reference>
<feature type="transmembrane region" description="Helical" evidence="1">
    <location>
        <begin position="31"/>
        <end position="51"/>
    </location>
</feature>
<dbReference type="EMBL" id="SSSM01000006">
    <property type="protein sequence ID" value="THG28658.1"/>
    <property type="molecule type" value="Genomic_DNA"/>
</dbReference>
<organism evidence="2 3">
    <name type="scientific">Naasia lichenicola</name>
    <dbReference type="NCBI Taxonomy" id="2565933"/>
    <lineage>
        <taxon>Bacteria</taxon>
        <taxon>Bacillati</taxon>
        <taxon>Actinomycetota</taxon>
        <taxon>Actinomycetes</taxon>
        <taxon>Micrococcales</taxon>
        <taxon>Microbacteriaceae</taxon>
        <taxon>Naasia</taxon>
    </lineage>
</organism>
<sequence>MRRFLVLYGTVGLVYLVLGGVSMIVEGPDVLGFVFLALGAFWLFLVVRFLLRSRSALEIGPGDERTDLRGAEGIGHRHLATRARMRRP</sequence>
<dbReference type="RefSeq" id="WP_136429051.1">
    <property type="nucleotide sequence ID" value="NZ_SSSM01000006.1"/>
</dbReference>
<name>A0A4S4FF99_9MICO</name>
<keyword evidence="1" id="KW-0812">Transmembrane</keyword>
<keyword evidence="3" id="KW-1185">Reference proteome</keyword>
<accession>A0A4S4FF99</accession>
<dbReference type="AlphaFoldDB" id="A0A4S4FF99"/>
<proteinExistence type="predicted"/>
<evidence type="ECO:0000313" key="2">
    <source>
        <dbReference type="EMBL" id="THG28658.1"/>
    </source>
</evidence>
<dbReference type="Proteomes" id="UP000309133">
    <property type="component" value="Unassembled WGS sequence"/>
</dbReference>
<protein>
    <submittedName>
        <fullName evidence="2">Uncharacterized protein</fullName>
    </submittedName>
</protein>
<keyword evidence="1" id="KW-0472">Membrane</keyword>
<evidence type="ECO:0000313" key="3">
    <source>
        <dbReference type="Proteomes" id="UP000309133"/>
    </source>
</evidence>
<keyword evidence="1" id="KW-1133">Transmembrane helix</keyword>
<comment type="caution">
    <text evidence="2">The sequence shown here is derived from an EMBL/GenBank/DDBJ whole genome shotgun (WGS) entry which is preliminary data.</text>
</comment>